<dbReference type="InterPro" id="IPR001104">
    <property type="entry name" value="3-oxo-5_a-steroid_4-DH_C"/>
</dbReference>
<dbReference type="FunFam" id="1.20.120.1630:FF:000014">
    <property type="entry name" value="Steroid 5-alpha reductase, putative"/>
    <property type="match status" value="1"/>
</dbReference>
<evidence type="ECO:0000256" key="4">
    <source>
        <dbReference type="ARBA" id="ARBA00022989"/>
    </source>
</evidence>
<accession>A0AAE0SRD3</accession>
<evidence type="ECO:0000256" key="6">
    <source>
        <dbReference type="SAM" id="Phobius"/>
    </source>
</evidence>
<evidence type="ECO:0000256" key="5">
    <source>
        <dbReference type="ARBA" id="ARBA00023136"/>
    </source>
</evidence>
<dbReference type="PROSITE" id="PS50244">
    <property type="entry name" value="S5A_REDUCTASE"/>
    <property type="match status" value="1"/>
</dbReference>
<reference evidence="8" key="2">
    <citation type="journal article" date="2021" name="Genome Biol. Evol.">
        <title>Developing a high-quality reference genome for a parasitic bivalve with doubly uniparental inheritance (Bivalvia: Unionida).</title>
        <authorList>
            <person name="Smith C.H."/>
        </authorList>
    </citation>
    <scope>NUCLEOTIDE SEQUENCE</scope>
    <source>
        <strain evidence="8">CHS0354</strain>
        <tissue evidence="8">Mantle</tissue>
    </source>
</reference>
<sequence length="273" mass="31741">MFNILPWKLYEADVERFWVHYGLLILGAVIVIITAIFQWAKPAPYGKHESVSSNWGCAIPQRLGHIFSDATPGVLLFLLVFFLYGKARGYANYTFLALWLCHYIHRGVLHPLMMRYKSSKVAFGITFAGFIPNCLFHFVNADFVGNAEYDSNYYYDPRLIVGLVLYVIGFTINRWADWKLRSLRSQKGDYKNGSTGYYIPYGGLFELISCPNYFGEFVEWIGWTTATWSLAGLVWMLFGAATFFTRSRHNHQWYKANFEFYPPNRKALIPWLF</sequence>
<dbReference type="GO" id="GO:0016020">
    <property type="term" value="C:membrane"/>
    <property type="evidence" value="ECO:0007669"/>
    <property type="project" value="UniProtKB-SubCell"/>
</dbReference>
<dbReference type="PANTHER" id="PTHR10556:SF43">
    <property type="entry name" value="STEROID 5-ALPHA-REDUCTASE DET2"/>
    <property type="match status" value="1"/>
</dbReference>
<reference evidence="8" key="3">
    <citation type="submission" date="2023-05" db="EMBL/GenBank/DDBJ databases">
        <authorList>
            <person name="Smith C.H."/>
        </authorList>
    </citation>
    <scope>NUCLEOTIDE SEQUENCE</scope>
    <source>
        <strain evidence="8">CHS0354</strain>
        <tissue evidence="8">Mantle</tissue>
    </source>
</reference>
<keyword evidence="9" id="KW-1185">Reference proteome</keyword>
<evidence type="ECO:0000256" key="1">
    <source>
        <dbReference type="ARBA" id="ARBA00004141"/>
    </source>
</evidence>
<comment type="subcellular location">
    <subcellularLocation>
        <location evidence="1">Membrane</location>
        <topology evidence="1">Multi-pass membrane protein</topology>
    </subcellularLocation>
</comment>
<feature type="transmembrane region" description="Helical" evidence="6">
    <location>
        <begin position="66"/>
        <end position="84"/>
    </location>
</feature>
<reference evidence="8" key="1">
    <citation type="journal article" date="2021" name="Genome Biol. Evol.">
        <title>A High-Quality Reference Genome for a Parasitic Bivalve with Doubly Uniparental Inheritance (Bivalvia: Unionida).</title>
        <authorList>
            <person name="Smith C.H."/>
        </authorList>
    </citation>
    <scope>NUCLEOTIDE SEQUENCE</scope>
    <source>
        <strain evidence="8">CHS0354</strain>
    </source>
</reference>
<dbReference type="GO" id="GO:0016627">
    <property type="term" value="F:oxidoreductase activity, acting on the CH-CH group of donors"/>
    <property type="evidence" value="ECO:0007669"/>
    <property type="project" value="InterPro"/>
</dbReference>
<proteinExistence type="inferred from homology"/>
<feature type="transmembrane region" description="Helical" evidence="6">
    <location>
        <begin position="20"/>
        <end position="40"/>
    </location>
</feature>
<evidence type="ECO:0000313" key="9">
    <source>
        <dbReference type="Proteomes" id="UP001195483"/>
    </source>
</evidence>
<protein>
    <recommendedName>
        <fullName evidence="7">3-oxo-5-alpha-steroid 4-dehydrogenase C-terminal domain-containing protein</fullName>
    </recommendedName>
</protein>
<evidence type="ECO:0000313" key="8">
    <source>
        <dbReference type="EMBL" id="KAK3596781.1"/>
    </source>
</evidence>
<organism evidence="8 9">
    <name type="scientific">Potamilus streckersoni</name>
    <dbReference type="NCBI Taxonomy" id="2493646"/>
    <lineage>
        <taxon>Eukaryota</taxon>
        <taxon>Metazoa</taxon>
        <taxon>Spiralia</taxon>
        <taxon>Lophotrochozoa</taxon>
        <taxon>Mollusca</taxon>
        <taxon>Bivalvia</taxon>
        <taxon>Autobranchia</taxon>
        <taxon>Heteroconchia</taxon>
        <taxon>Palaeoheterodonta</taxon>
        <taxon>Unionida</taxon>
        <taxon>Unionoidea</taxon>
        <taxon>Unionidae</taxon>
        <taxon>Ambleminae</taxon>
        <taxon>Lampsilini</taxon>
        <taxon>Potamilus</taxon>
    </lineage>
</organism>
<dbReference type="AlphaFoldDB" id="A0AAE0SRD3"/>
<keyword evidence="5 6" id="KW-0472">Membrane</keyword>
<dbReference type="Pfam" id="PF02544">
    <property type="entry name" value="Steroid_dh"/>
    <property type="match status" value="1"/>
</dbReference>
<dbReference type="GO" id="GO:0006629">
    <property type="term" value="P:lipid metabolic process"/>
    <property type="evidence" value="ECO:0007669"/>
    <property type="project" value="InterPro"/>
</dbReference>
<keyword evidence="3 6" id="KW-0812">Transmembrane</keyword>
<evidence type="ECO:0000256" key="3">
    <source>
        <dbReference type="ARBA" id="ARBA00022692"/>
    </source>
</evidence>
<dbReference type="PANTHER" id="PTHR10556">
    <property type="entry name" value="3-OXO-5-ALPHA-STEROID 4-DEHYDROGENASE"/>
    <property type="match status" value="1"/>
</dbReference>
<keyword evidence="4 6" id="KW-1133">Transmembrane helix</keyword>
<evidence type="ECO:0000256" key="2">
    <source>
        <dbReference type="ARBA" id="ARBA00007742"/>
    </source>
</evidence>
<name>A0AAE0SRD3_9BIVA</name>
<feature type="transmembrane region" description="Helical" evidence="6">
    <location>
        <begin position="159"/>
        <end position="176"/>
    </location>
</feature>
<feature type="transmembrane region" description="Helical" evidence="6">
    <location>
        <begin position="220"/>
        <end position="245"/>
    </location>
</feature>
<feature type="transmembrane region" description="Helical" evidence="6">
    <location>
        <begin position="121"/>
        <end position="139"/>
    </location>
</feature>
<comment type="caution">
    <text evidence="8">The sequence shown here is derived from an EMBL/GenBank/DDBJ whole genome shotgun (WGS) entry which is preliminary data.</text>
</comment>
<dbReference type="InterPro" id="IPR039357">
    <property type="entry name" value="SRD5A/TECR"/>
</dbReference>
<gene>
    <name evidence="8" type="ORF">CHS0354_038783</name>
</gene>
<dbReference type="Proteomes" id="UP001195483">
    <property type="component" value="Unassembled WGS sequence"/>
</dbReference>
<comment type="similarity">
    <text evidence="2">Belongs to the steroid 5-alpha reductase family.</text>
</comment>
<dbReference type="Gene3D" id="1.20.120.1630">
    <property type="match status" value="1"/>
</dbReference>
<feature type="transmembrane region" description="Helical" evidence="6">
    <location>
        <begin position="197"/>
        <end position="214"/>
    </location>
</feature>
<evidence type="ECO:0000259" key="7">
    <source>
        <dbReference type="Pfam" id="PF02544"/>
    </source>
</evidence>
<dbReference type="EMBL" id="JAEAOA010002253">
    <property type="protein sequence ID" value="KAK3596781.1"/>
    <property type="molecule type" value="Genomic_DNA"/>
</dbReference>
<feature type="domain" description="3-oxo-5-alpha-steroid 4-dehydrogenase C-terminal" evidence="7">
    <location>
        <begin position="131"/>
        <end position="273"/>
    </location>
</feature>